<keyword evidence="2" id="KW-1185">Reference proteome</keyword>
<reference evidence="1 2" key="1">
    <citation type="submission" date="2017-02" db="EMBL/GenBank/DDBJ databases">
        <title>Paraburkholderia sophoroidis sp. nov. and Paraburkholderia steynii sp. nov. rhizobial symbionts of the fynbos legume Hypocalyptus sophoroides.</title>
        <authorList>
            <person name="Steenkamp E.T."/>
            <person name="Beukes C.W."/>
            <person name="Van Zyl E."/>
            <person name="Avontuur J."/>
            <person name="Chan W.Y."/>
            <person name="Hassen A."/>
            <person name="Palmer M."/>
            <person name="Mthombeni L."/>
            <person name="Phalane F."/>
            <person name="Sereme K."/>
            <person name="Venter S.N."/>
        </authorList>
    </citation>
    <scope>NUCLEOTIDE SEQUENCE [LARGE SCALE GENOMIC DNA]</scope>
    <source>
        <strain evidence="1 2">HC1.1ba</strain>
    </source>
</reference>
<evidence type="ECO:0000313" key="1">
    <source>
        <dbReference type="EMBL" id="TCG05704.1"/>
    </source>
</evidence>
<comment type="caution">
    <text evidence="1">The sequence shown here is derived from an EMBL/GenBank/DDBJ whole genome shotgun (WGS) entry which is preliminary data.</text>
</comment>
<accession>A0A4R0X6T6</accession>
<gene>
    <name evidence="1" type="ORF">BZM27_31860</name>
</gene>
<protein>
    <submittedName>
        <fullName evidence="1">Uncharacterized protein</fullName>
    </submittedName>
</protein>
<evidence type="ECO:0000313" key="2">
    <source>
        <dbReference type="Proteomes" id="UP000294200"/>
    </source>
</evidence>
<sequence length="70" mass="7747">MTDVGRKAMTLLTRAFILERYGVRLTMGQLASLLAMSERTILSSRETVTGRRHLPTSTGCSYVLPATLFV</sequence>
<dbReference type="EMBL" id="MWML01000151">
    <property type="protein sequence ID" value="TCG05704.1"/>
    <property type="molecule type" value="Genomic_DNA"/>
</dbReference>
<name>A0A4R0X6T6_9BURK</name>
<organism evidence="1 2">
    <name type="scientific">Paraburkholderia steynii</name>
    <dbReference type="NCBI Taxonomy" id="1245441"/>
    <lineage>
        <taxon>Bacteria</taxon>
        <taxon>Pseudomonadati</taxon>
        <taxon>Pseudomonadota</taxon>
        <taxon>Betaproteobacteria</taxon>
        <taxon>Burkholderiales</taxon>
        <taxon>Burkholderiaceae</taxon>
        <taxon>Paraburkholderia</taxon>
    </lineage>
</organism>
<dbReference type="AlphaFoldDB" id="A0A4R0X6T6"/>
<dbReference type="Proteomes" id="UP000294200">
    <property type="component" value="Unassembled WGS sequence"/>
</dbReference>
<proteinExistence type="predicted"/>